<dbReference type="EMBL" id="KZ559632">
    <property type="protein sequence ID" value="PLN75927.1"/>
    <property type="molecule type" value="Genomic_DNA"/>
</dbReference>
<protein>
    <submittedName>
        <fullName evidence="2">Ankyrin repeat-containing domain protein</fullName>
    </submittedName>
</protein>
<dbReference type="PANTHER" id="PTHR46224:SF6">
    <property type="entry name" value="ANKYRIN REPEAT FAMILY PROTEIN"/>
    <property type="match status" value="1"/>
</dbReference>
<evidence type="ECO:0000313" key="3">
    <source>
        <dbReference type="Proteomes" id="UP000235023"/>
    </source>
</evidence>
<dbReference type="InterPro" id="IPR036770">
    <property type="entry name" value="Ankyrin_rpt-contain_sf"/>
</dbReference>
<dbReference type="OrthoDB" id="1577640at2759"/>
<name>A0A2J5HG62_9EURO</name>
<feature type="repeat" description="ANK" evidence="1">
    <location>
        <begin position="85"/>
        <end position="117"/>
    </location>
</feature>
<keyword evidence="3" id="KW-1185">Reference proteome</keyword>
<dbReference type="SUPFAM" id="SSF48403">
    <property type="entry name" value="Ankyrin repeat"/>
    <property type="match status" value="1"/>
</dbReference>
<dbReference type="InterPro" id="IPR051616">
    <property type="entry name" value="Cul2-RING_E3_ligase_SR"/>
</dbReference>
<proteinExistence type="predicted"/>
<dbReference type="InterPro" id="IPR002110">
    <property type="entry name" value="Ankyrin_rpt"/>
</dbReference>
<dbReference type="Proteomes" id="UP000235023">
    <property type="component" value="Unassembled WGS sequence"/>
</dbReference>
<organism evidence="2 3">
    <name type="scientific">Aspergillus taichungensis</name>
    <dbReference type="NCBI Taxonomy" id="482145"/>
    <lineage>
        <taxon>Eukaryota</taxon>
        <taxon>Fungi</taxon>
        <taxon>Dikarya</taxon>
        <taxon>Ascomycota</taxon>
        <taxon>Pezizomycotina</taxon>
        <taxon>Eurotiomycetes</taxon>
        <taxon>Eurotiomycetidae</taxon>
        <taxon>Eurotiales</taxon>
        <taxon>Aspergillaceae</taxon>
        <taxon>Aspergillus</taxon>
        <taxon>Aspergillus subgen. Circumdati</taxon>
    </lineage>
</organism>
<dbReference type="SMART" id="SM00248">
    <property type="entry name" value="ANK"/>
    <property type="match status" value="4"/>
</dbReference>
<accession>A0A2J5HG62</accession>
<dbReference type="PROSITE" id="PS50088">
    <property type="entry name" value="ANK_REPEAT"/>
    <property type="match status" value="1"/>
</dbReference>
<evidence type="ECO:0000313" key="2">
    <source>
        <dbReference type="EMBL" id="PLN75927.1"/>
    </source>
</evidence>
<dbReference type="AlphaFoldDB" id="A0A2J5HG62"/>
<gene>
    <name evidence="2" type="ORF">BDW42DRAFT_28396</name>
</gene>
<sequence length="243" mass="26437">MSGTQDVYVKLAHFTVREFLAFDLILQGYERRLTGSHTSSDHCRWWPPDPLCETALTLGVKTNNRDIAELLMRHGATVSPSSPDTVGTPLLYAVRDQKSDLTNTLLDKGADQNQRGTIVKKEKPSFPLLVSAESGIPAIIDSLLKADSKLNDQDSRSFSVLHVAAACRTLDRLNSLLHKHGADMNARLLNGSLPIHSAASSGTPENLVILLDLARTPTLRTTMVACPCIGQQTVATGRRSKLS</sequence>
<keyword evidence="1" id="KW-0040">ANK repeat</keyword>
<dbReference type="PANTHER" id="PTHR46224">
    <property type="entry name" value="ANKYRIN REPEAT FAMILY PROTEIN"/>
    <property type="match status" value="1"/>
</dbReference>
<dbReference type="Gene3D" id="1.25.40.20">
    <property type="entry name" value="Ankyrin repeat-containing domain"/>
    <property type="match status" value="2"/>
</dbReference>
<reference evidence="3" key="1">
    <citation type="submission" date="2017-12" db="EMBL/GenBank/DDBJ databases">
        <authorList>
            <consortium name="DOE Joint Genome Institute"/>
            <person name="Mondo S.J."/>
            <person name="Kjaerbolling I."/>
            <person name="Vesth T.C."/>
            <person name="Frisvad J.C."/>
            <person name="Nybo J.L."/>
            <person name="Theobald S."/>
            <person name="Kuo A."/>
            <person name="Bowyer P."/>
            <person name="Matsuda Y."/>
            <person name="Lyhne E.K."/>
            <person name="Kogle M.E."/>
            <person name="Clum A."/>
            <person name="Lipzen A."/>
            <person name="Salamov A."/>
            <person name="Ngan C.Y."/>
            <person name="Daum C."/>
            <person name="Chiniquy J."/>
            <person name="Barry K."/>
            <person name="LaButti K."/>
            <person name="Haridas S."/>
            <person name="Simmons B.A."/>
            <person name="Magnuson J.K."/>
            <person name="Mortensen U.H."/>
            <person name="Larsen T.O."/>
            <person name="Grigoriev I.V."/>
            <person name="Baker S.E."/>
            <person name="Andersen M.R."/>
            <person name="Nordberg H.P."/>
            <person name="Cantor M.N."/>
            <person name="Hua S.X."/>
        </authorList>
    </citation>
    <scope>NUCLEOTIDE SEQUENCE [LARGE SCALE GENOMIC DNA]</scope>
    <source>
        <strain evidence="3">IBT 19404</strain>
    </source>
</reference>
<evidence type="ECO:0000256" key="1">
    <source>
        <dbReference type="PROSITE-ProRule" id="PRU00023"/>
    </source>
</evidence>